<dbReference type="Pfam" id="PF04203">
    <property type="entry name" value="Sortase"/>
    <property type="match status" value="1"/>
</dbReference>
<evidence type="ECO:0000313" key="6">
    <source>
        <dbReference type="Proteomes" id="UP000286581"/>
    </source>
</evidence>
<protein>
    <submittedName>
        <fullName evidence="3">Class D sortase</fullName>
    </submittedName>
</protein>
<feature type="active site" description="Proton donor/acceptor" evidence="2">
    <location>
        <position position="128"/>
    </location>
</feature>
<dbReference type="InterPro" id="IPR023365">
    <property type="entry name" value="Sortase_dom-sf"/>
</dbReference>
<accession>A0A413BF52</accession>
<evidence type="ECO:0000256" key="2">
    <source>
        <dbReference type="PIRSR" id="PIRSR605754-1"/>
    </source>
</evidence>
<dbReference type="NCBIfam" id="TIGR01076">
    <property type="entry name" value="sortase_fam"/>
    <property type="match status" value="1"/>
</dbReference>
<dbReference type="InterPro" id="IPR042000">
    <property type="entry name" value="Sortase_D_2"/>
</dbReference>
<name>A0A413BF52_9FIRM</name>
<dbReference type="Proteomes" id="UP000286581">
    <property type="component" value="Unassembled WGS sequence"/>
</dbReference>
<dbReference type="CDD" id="cd06166">
    <property type="entry name" value="Sortase_D_2"/>
    <property type="match status" value="1"/>
</dbReference>
<keyword evidence="1" id="KW-0378">Hydrolase</keyword>
<dbReference type="SUPFAM" id="SSF63817">
    <property type="entry name" value="Sortase"/>
    <property type="match status" value="1"/>
</dbReference>
<proteinExistence type="predicted"/>
<gene>
    <name evidence="4" type="ORF">DW967_12945</name>
    <name evidence="3" type="ORF">DWV78_09780</name>
</gene>
<reference evidence="5 6" key="1">
    <citation type="submission" date="2018-08" db="EMBL/GenBank/DDBJ databases">
        <title>A genome reference for cultivated species of the human gut microbiota.</title>
        <authorList>
            <person name="Zou Y."/>
            <person name="Xue W."/>
            <person name="Luo G."/>
        </authorList>
    </citation>
    <scope>NUCLEOTIDE SEQUENCE [LARGE SCALE GENOMIC DNA]</scope>
    <source>
        <strain evidence="3 6">AF12-8</strain>
        <strain evidence="4 5">AM47-6BH</strain>
    </source>
</reference>
<evidence type="ECO:0000313" key="3">
    <source>
        <dbReference type="EMBL" id="RGW39325.1"/>
    </source>
</evidence>
<feature type="active site" description="Acyl-thioester intermediate" evidence="2">
    <location>
        <position position="190"/>
    </location>
</feature>
<evidence type="ECO:0000313" key="5">
    <source>
        <dbReference type="Proteomes" id="UP000283721"/>
    </source>
</evidence>
<evidence type="ECO:0000256" key="1">
    <source>
        <dbReference type="ARBA" id="ARBA00022801"/>
    </source>
</evidence>
<dbReference type="AlphaFoldDB" id="A0A413BF52"/>
<comment type="caution">
    <text evidence="3">The sequence shown here is derived from an EMBL/GenBank/DDBJ whole genome shotgun (WGS) entry which is preliminary data.</text>
</comment>
<organism evidence="3 6">
    <name type="scientific">Agathobacter rectalis</name>
    <dbReference type="NCBI Taxonomy" id="39491"/>
    <lineage>
        <taxon>Bacteria</taxon>
        <taxon>Bacillati</taxon>
        <taxon>Bacillota</taxon>
        <taxon>Clostridia</taxon>
        <taxon>Lachnospirales</taxon>
        <taxon>Lachnospiraceae</taxon>
        <taxon>Agathobacter</taxon>
    </lineage>
</organism>
<dbReference type="GO" id="GO:0016787">
    <property type="term" value="F:hydrolase activity"/>
    <property type="evidence" value="ECO:0007669"/>
    <property type="project" value="UniProtKB-KW"/>
</dbReference>
<dbReference type="EMBL" id="QSES01000027">
    <property type="protein sequence ID" value="RGZ89757.1"/>
    <property type="molecule type" value="Genomic_DNA"/>
</dbReference>
<evidence type="ECO:0000313" key="4">
    <source>
        <dbReference type="EMBL" id="RGZ89757.1"/>
    </source>
</evidence>
<dbReference type="Gene3D" id="2.40.260.10">
    <property type="entry name" value="Sortase"/>
    <property type="match status" value="1"/>
</dbReference>
<dbReference type="Proteomes" id="UP000283721">
    <property type="component" value="Unassembled WGS sequence"/>
</dbReference>
<sequence length="212" mass="23473">MKRKVIAGILIVVGLAVMSVPLYFKITGSQKNDEMIERFEHMVEQETVTEHEEEKEDCGQEETEATISEEDAFTLAKEEVIGLIEIETLDIKYAVMEGTGNLELSCGIGHITDTAGIGENGNCVLAGHNGSRHGTFFTNLKTIQMGEVVKLTDKEGNVYFYEVESMEVVGPYDNSVKDQGEEAKLTLITCENKGTMRLIVKCTMSEVLLTHE</sequence>
<dbReference type="EMBL" id="QSAE01000029">
    <property type="protein sequence ID" value="RGW39325.1"/>
    <property type="molecule type" value="Genomic_DNA"/>
</dbReference>
<dbReference type="InterPro" id="IPR005754">
    <property type="entry name" value="Sortase"/>
</dbReference>